<dbReference type="Proteomes" id="UP000029714">
    <property type="component" value="Unassembled WGS sequence"/>
</dbReference>
<gene>
    <name evidence="4" type="ORF">DCO61_04410</name>
    <name evidence="5" type="ORF">LS64_003170</name>
</gene>
<dbReference type="GO" id="GO:0005524">
    <property type="term" value="F:ATP binding"/>
    <property type="evidence" value="ECO:0007669"/>
    <property type="project" value="UniProtKB-KW"/>
</dbReference>
<sequence length="217" mass="24403">MTNLLELQNVTHSFDNVLYENISFSLKSGESLAILGVSGSGKSSILNHLSTLLKPKNGLINLANFKDIYTLSERDLLHLRRNILGIIFQAHYLFRGFTSRDNIRIAELISGQKMDMDMLKDFGIDGTLKQQIGELSGGQQQRLSIARVLTKKPKIILADEPTGNLDKDTARSVMQYLLSFVRENNAAMVLATHDSHLANFCTRVMLLEDKKLRIIKE</sequence>
<evidence type="ECO:0000313" key="5">
    <source>
        <dbReference type="EMBL" id="TLD94939.1"/>
    </source>
</evidence>
<dbReference type="PROSITE" id="PS50893">
    <property type="entry name" value="ABC_TRANSPORTER_2"/>
    <property type="match status" value="1"/>
</dbReference>
<dbReference type="InterPro" id="IPR003439">
    <property type="entry name" value="ABC_transporter-like_ATP-bd"/>
</dbReference>
<evidence type="ECO:0000313" key="6">
    <source>
        <dbReference type="Proteomes" id="UP000029714"/>
    </source>
</evidence>
<reference evidence="5 6" key="1">
    <citation type="journal article" date="2014" name="Genome Announc.">
        <title>Draft genome sequences of eight enterohepatic helicobacter species isolated from both laboratory and wild rodents.</title>
        <authorList>
            <person name="Sheh A."/>
            <person name="Shen Z."/>
            <person name="Fox J.G."/>
        </authorList>
    </citation>
    <scope>NUCLEOTIDE SEQUENCE [LARGE SCALE GENOMIC DNA]</scope>
    <source>
        <strain evidence="5 6">MIT 97-6194</strain>
    </source>
</reference>
<evidence type="ECO:0000313" key="4">
    <source>
        <dbReference type="EMBL" id="MWV69270.1"/>
    </source>
</evidence>
<evidence type="ECO:0000256" key="2">
    <source>
        <dbReference type="ARBA" id="ARBA00022840"/>
    </source>
</evidence>
<dbReference type="GO" id="GO:0016887">
    <property type="term" value="F:ATP hydrolysis activity"/>
    <property type="evidence" value="ECO:0007669"/>
    <property type="project" value="InterPro"/>
</dbReference>
<dbReference type="Pfam" id="PF00005">
    <property type="entry name" value="ABC_tran"/>
    <property type="match status" value="1"/>
</dbReference>
<keyword evidence="6" id="KW-1185">Reference proteome</keyword>
<dbReference type="InterPro" id="IPR027417">
    <property type="entry name" value="P-loop_NTPase"/>
</dbReference>
<dbReference type="AlphaFoldDB" id="A0A347VSQ5"/>
<evidence type="ECO:0000313" key="7">
    <source>
        <dbReference type="Proteomes" id="UP000477070"/>
    </source>
</evidence>
<reference evidence="4 7" key="4">
    <citation type="submission" date="2019-12" db="EMBL/GenBank/DDBJ databases">
        <title>Multi-Generational Helicobacter saguini Isolates.</title>
        <authorList>
            <person name="Mannion A."/>
            <person name="Shen Z."/>
            <person name="Fox J.G."/>
        </authorList>
    </citation>
    <scope>NUCLEOTIDE SEQUENCE [LARGE SCALE GENOMIC DNA]</scope>
    <source>
        <strain evidence="4">16-048</strain>
        <strain evidence="7">16-048 (F4)</strain>
    </source>
</reference>
<evidence type="ECO:0000259" key="3">
    <source>
        <dbReference type="PROSITE" id="PS50893"/>
    </source>
</evidence>
<dbReference type="EMBL" id="JRMP02000004">
    <property type="protein sequence ID" value="TLD94939.1"/>
    <property type="molecule type" value="Genomic_DNA"/>
</dbReference>
<organism evidence="5 6">
    <name type="scientific">Helicobacter saguini</name>
    <dbReference type="NCBI Taxonomy" id="1548018"/>
    <lineage>
        <taxon>Bacteria</taxon>
        <taxon>Pseudomonadati</taxon>
        <taxon>Campylobacterota</taxon>
        <taxon>Epsilonproteobacteria</taxon>
        <taxon>Campylobacterales</taxon>
        <taxon>Helicobacteraceae</taxon>
        <taxon>Helicobacter</taxon>
    </lineage>
</organism>
<accession>A0A347VSQ5</accession>
<comment type="caution">
    <text evidence="5">The sequence shown here is derived from an EMBL/GenBank/DDBJ whole genome shotgun (WGS) entry which is preliminary data.</text>
</comment>
<dbReference type="InterPro" id="IPR017871">
    <property type="entry name" value="ABC_transporter-like_CS"/>
</dbReference>
<evidence type="ECO:0000256" key="1">
    <source>
        <dbReference type="ARBA" id="ARBA00022741"/>
    </source>
</evidence>
<dbReference type="SUPFAM" id="SSF52540">
    <property type="entry name" value="P-loop containing nucleoside triphosphate hydrolases"/>
    <property type="match status" value="1"/>
</dbReference>
<name>A0A347VSQ5_9HELI</name>
<reference evidence="5" key="3">
    <citation type="submission" date="2018-04" db="EMBL/GenBank/DDBJ databases">
        <authorList>
            <person name="Sheh A."/>
            <person name="Shen Z."/>
            <person name="Mannion A.J."/>
            <person name="Fox J.G."/>
        </authorList>
    </citation>
    <scope>NUCLEOTIDE SEQUENCE</scope>
    <source>
        <strain evidence="5">MIT 97-6194</strain>
    </source>
</reference>
<dbReference type="Gene3D" id="3.40.50.300">
    <property type="entry name" value="P-loop containing nucleotide triphosphate hydrolases"/>
    <property type="match status" value="1"/>
</dbReference>
<protein>
    <submittedName>
        <fullName evidence="5">ATP-binding cassette domain-containing protein</fullName>
    </submittedName>
</protein>
<keyword evidence="1" id="KW-0547">Nucleotide-binding</keyword>
<keyword evidence="2 5" id="KW-0067">ATP-binding</keyword>
<dbReference type="OrthoDB" id="9814623at2"/>
<dbReference type="Proteomes" id="UP000477070">
    <property type="component" value="Unassembled WGS sequence"/>
</dbReference>
<dbReference type="PROSITE" id="PS00211">
    <property type="entry name" value="ABC_TRANSPORTER_1"/>
    <property type="match status" value="1"/>
</dbReference>
<proteinExistence type="predicted"/>
<dbReference type="PANTHER" id="PTHR42798">
    <property type="entry name" value="LIPOPROTEIN-RELEASING SYSTEM ATP-BINDING PROTEIN LOLD"/>
    <property type="match status" value="1"/>
</dbReference>
<dbReference type="SMART" id="SM00382">
    <property type="entry name" value="AAA"/>
    <property type="match status" value="1"/>
</dbReference>
<dbReference type="EMBL" id="QBIU01000001">
    <property type="protein sequence ID" value="MWV69270.1"/>
    <property type="molecule type" value="Genomic_DNA"/>
</dbReference>
<dbReference type="PANTHER" id="PTHR42798:SF2">
    <property type="entry name" value="ABC TRANSPORTER ATP-BINDING PROTEIN MG467-RELATED"/>
    <property type="match status" value="1"/>
</dbReference>
<feature type="domain" description="ABC transporter" evidence="3">
    <location>
        <begin position="2"/>
        <end position="217"/>
    </location>
</feature>
<dbReference type="STRING" id="1548018.LS64_12730"/>
<dbReference type="InterPro" id="IPR003593">
    <property type="entry name" value="AAA+_ATPase"/>
</dbReference>
<reference evidence="5 6" key="2">
    <citation type="journal article" date="2016" name="Infect. Immun.">
        <title>Helicobacter saguini, a Novel Helicobacter Isolated from Cotton-Top Tamarins with Ulcerative Colitis, Has Proinflammatory Properties and Induces Typhlocolitis and Dysplasia in Gnotobiotic IL-10-/- Mice.</title>
        <authorList>
            <person name="Shen Z."/>
            <person name="Mannion A."/>
            <person name="Whary M.T."/>
            <person name="Muthupalani S."/>
            <person name="Sheh A."/>
            <person name="Feng Y."/>
            <person name="Gong G."/>
            <person name="Vandamme P."/>
            <person name="Holcombe H.R."/>
            <person name="Paster B.J."/>
            <person name="Fox J.G."/>
        </authorList>
    </citation>
    <scope>NUCLEOTIDE SEQUENCE [LARGE SCALE GENOMIC DNA]</scope>
    <source>
        <strain evidence="5 6">MIT 97-6194</strain>
    </source>
</reference>